<name>G8RIY2_MYCRN</name>
<dbReference type="PATRIC" id="fig|710685.3.peg.334"/>
<dbReference type="OrthoDB" id="4620257at2"/>
<keyword evidence="2" id="KW-1185">Reference proteome</keyword>
<dbReference type="HOGENOM" id="CLU_1729375_0_0_11"/>
<dbReference type="InterPro" id="IPR045677">
    <property type="entry name" value="DUF6197"/>
</dbReference>
<dbReference type="eggNOG" id="ENOG50321JM">
    <property type="taxonomic scope" value="Bacteria"/>
</dbReference>
<dbReference type="STRING" id="710685.MycrhN_0328"/>
<protein>
    <submittedName>
        <fullName evidence="1">Uncharacterized protein</fullName>
    </submittedName>
</protein>
<dbReference type="AlphaFoldDB" id="G8RIY2"/>
<accession>G8RIY2</accession>
<sequence length="151" mass="16462">MNVKTDREVIEGALAIIETENGWTQGTYCRDAEGYEVLPDVDAPGEWVRLRTERVGDGGYRAHTDTGAKPCSFCPQGALRAAAGCWSFGLPSAEREQQIDRLEQLLLETANSAAMPGWPSLPAFNDDSRTTQADVVLVLKRAAAHLEAQED</sequence>
<evidence type="ECO:0000313" key="1">
    <source>
        <dbReference type="EMBL" id="AEV70970.1"/>
    </source>
</evidence>
<dbReference type="EMBL" id="CP003169">
    <property type="protein sequence ID" value="AEV70970.1"/>
    <property type="molecule type" value="Genomic_DNA"/>
</dbReference>
<reference evidence="1 2" key="1">
    <citation type="submission" date="2011-12" db="EMBL/GenBank/DDBJ databases">
        <title>Complete sequence of Mycobacterium rhodesiae NBB3.</title>
        <authorList>
            <consortium name="US DOE Joint Genome Institute"/>
            <person name="Lucas S."/>
            <person name="Han J."/>
            <person name="Lapidus A."/>
            <person name="Cheng J.-F."/>
            <person name="Goodwin L."/>
            <person name="Pitluck S."/>
            <person name="Peters L."/>
            <person name="Mikhailova N."/>
            <person name="Gu W."/>
            <person name="Detter J.C."/>
            <person name="Han C."/>
            <person name="Tapia R."/>
            <person name="Land M."/>
            <person name="Hauser L."/>
            <person name="Kyrpides N."/>
            <person name="Ivanova N."/>
            <person name="Pagani I."/>
            <person name="Mattes T."/>
            <person name="Holmes A."/>
            <person name="Rutledge P."/>
            <person name="Paulsen I."/>
            <person name="Coleman N."/>
            <person name="Woyke T."/>
        </authorList>
    </citation>
    <scope>NUCLEOTIDE SEQUENCE [LARGE SCALE GENOMIC DNA]</scope>
    <source>
        <strain evidence="1 2">NBB3</strain>
    </source>
</reference>
<organism evidence="1 2">
    <name type="scientific">Mycolicibacterium rhodesiae (strain NBB3)</name>
    <name type="common">Mycobacterium rhodesiae</name>
    <dbReference type="NCBI Taxonomy" id="710685"/>
    <lineage>
        <taxon>Bacteria</taxon>
        <taxon>Bacillati</taxon>
        <taxon>Actinomycetota</taxon>
        <taxon>Actinomycetes</taxon>
        <taxon>Mycobacteriales</taxon>
        <taxon>Mycobacteriaceae</taxon>
        <taxon>Mycolicibacterium</taxon>
    </lineage>
</organism>
<dbReference type="KEGG" id="mrh:MycrhN_0328"/>
<evidence type="ECO:0000313" key="2">
    <source>
        <dbReference type="Proteomes" id="UP000005442"/>
    </source>
</evidence>
<proteinExistence type="predicted"/>
<dbReference type="Proteomes" id="UP000005442">
    <property type="component" value="Chromosome"/>
</dbReference>
<dbReference type="Pfam" id="PF19698">
    <property type="entry name" value="DUF6197"/>
    <property type="match status" value="1"/>
</dbReference>
<gene>
    <name evidence="1" type="ordered locus">MycrhN_0328</name>
</gene>
<dbReference type="RefSeq" id="WP_014208790.1">
    <property type="nucleotide sequence ID" value="NC_016604.1"/>
</dbReference>